<dbReference type="InterPro" id="IPR013815">
    <property type="entry name" value="ATP_grasp_subdomain_1"/>
</dbReference>
<dbReference type="InterPro" id="IPR051549">
    <property type="entry name" value="PEP_Utilizing_Enz"/>
</dbReference>
<gene>
    <name evidence="3" type="ORF">CUJ83_12605</name>
</gene>
<dbReference type="InterPro" id="IPR002192">
    <property type="entry name" value="PPDK_AMP/ATP-bd"/>
</dbReference>
<dbReference type="SUPFAM" id="SSF52009">
    <property type="entry name" value="Phosphohistidine domain"/>
    <property type="match status" value="1"/>
</dbReference>
<dbReference type="GO" id="GO:0005524">
    <property type="term" value="F:ATP binding"/>
    <property type="evidence" value="ECO:0007669"/>
    <property type="project" value="InterPro"/>
</dbReference>
<keyword evidence="3" id="KW-0808">Transferase</keyword>
<dbReference type="InterPro" id="IPR036637">
    <property type="entry name" value="Phosphohistidine_dom_sf"/>
</dbReference>
<dbReference type="PANTHER" id="PTHR43615">
    <property type="entry name" value="PHOSPHOENOLPYRUVATE SYNTHASE-RELATED"/>
    <property type="match status" value="1"/>
</dbReference>
<dbReference type="EMBL" id="PGCK01000011">
    <property type="protein sequence ID" value="MCD1295836.1"/>
    <property type="molecule type" value="Genomic_DNA"/>
</dbReference>
<protein>
    <submittedName>
        <fullName evidence="3">Phosphoenolpyruvate protein kinase</fullName>
    </submittedName>
</protein>
<feature type="domain" description="Pyruvate phosphate dikinase AMP/ATP-binding" evidence="2">
    <location>
        <begin position="37"/>
        <end position="338"/>
    </location>
</feature>
<accession>A0AAP2RFH0</accession>
<keyword evidence="3" id="KW-0418">Kinase</keyword>
<reference evidence="3 4" key="1">
    <citation type="submission" date="2017-11" db="EMBL/GenBank/DDBJ databases">
        <title>Isolation and Characterization of Family Methanocellaceae Species from Potential Methane Hydrate Area Offshore Southwestern Taiwan.</title>
        <authorList>
            <person name="Zhang W.-L."/>
            <person name="Chen W.-C."/>
            <person name="Lai M.-C."/>
            <person name="Chen S.-C."/>
        </authorList>
    </citation>
    <scope>NUCLEOTIDE SEQUENCE [LARGE SCALE GENOMIC DNA]</scope>
    <source>
        <strain evidence="3 4">CWC-04</strain>
    </source>
</reference>
<dbReference type="Gene3D" id="3.30.1490.20">
    <property type="entry name" value="ATP-grasp fold, A domain"/>
    <property type="match status" value="1"/>
</dbReference>
<keyword evidence="4" id="KW-1185">Reference proteome</keyword>
<dbReference type="Proteomes" id="UP001320159">
    <property type="component" value="Unassembled WGS sequence"/>
</dbReference>
<dbReference type="Pfam" id="PF00391">
    <property type="entry name" value="PEP-utilizers"/>
    <property type="match status" value="1"/>
</dbReference>
<dbReference type="RefSeq" id="WP_230742693.1">
    <property type="nucleotide sequence ID" value="NZ_PGCK01000011.1"/>
</dbReference>
<comment type="caution">
    <text evidence="3">The sequence shown here is derived from an EMBL/GenBank/DDBJ whole genome shotgun (WGS) entry which is preliminary data.</text>
</comment>
<dbReference type="AlphaFoldDB" id="A0AAP2RFH0"/>
<evidence type="ECO:0000313" key="4">
    <source>
        <dbReference type="Proteomes" id="UP001320159"/>
    </source>
</evidence>
<dbReference type="InterPro" id="IPR008279">
    <property type="entry name" value="PEP-util_enz_mobile_dom"/>
</dbReference>
<dbReference type="GO" id="GO:0016301">
    <property type="term" value="F:kinase activity"/>
    <property type="evidence" value="ECO:0007669"/>
    <property type="project" value="UniProtKB-KW"/>
</dbReference>
<feature type="domain" description="PEP-utilising enzyme mobile" evidence="1">
    <location>
        <begin position="818"/>
        <end position="888"/>
    </location>
</feature>
<evidence type="ECO:0000259" key="2">
    <source>
        <dbReference type="Pfam" id="PF01326"/>
    </source>
</evidence>
<evidence type="ECO:0000313" key="3">
    <source>
        <dbReference type="EMBL" id="MCD1295836.1"/>
    </source>
</evidence>
<name>A0AAP2RFH0_9EURY</name>
<dbReference type="Pfam" id="PF01326">
    <property type="entry name" value="PPDK_N"/>
    <property type="match status" value="1"/>
</dbReference>
<dbReference type="PANTHER" id="PTHR43615:SF1">
    <property type="entry name" value="PPDK_N DOMAIN-CONTAINING PROTEIN"/>
    <property type="match status" value="1"/>
</dbReference>
<sequence>MAGSIDHDHEHGQREHFFKDKDKTILFLNNTEKEDINKIGGKALNLSILIKGKFPVPEGFAITVDIYEKFLFENGLKEKIIKRLDNCDISNETELQSCSEEIIQWINNGRIQEEILNEIENTIKIIDDDTLWAVRSSAVAEDLPEASFAGQQDTFLNVRREDVPEYVKRCWASFWNFRAIAYRHQANIPQVDSGIAVVVQKMVDAKISGVMFTADPVNPVNDNIIIESSWGLGESIVSGIVSPDKFTCDKKTGNITGKKVNKKTKGIFLSMDGKVVDIETTRQMLPSLTENEANKLATIGMEIERYFGSPQDIEWAISGEDIHILQSRPITTLEKKNETLWTRAYGDEYWADVTSPLFFSLLGEYLSKYVLGEGNQIMGYHELRDKQLLKLHKGHIYFNSEVLEIVFTFNPKFSRTKELLNYFPEKDQPRIQNAPTKIFRRLLAELRIAILDRDGMITKTNDAYNKWAENYIYVMKRYDALDLKELSDAELYDEYKNMENAFIKHFRLIRYGMVTHSIGTNLMIKRWLTDWLDDKSGQLYSGLISGLKENKTIQTNIAIWKVSRAIRECCDDIDQLLKEDHNSFIDRIHTDPTMKEASLKYDEFIREYGHRSHTREIYFPRWADDQSLIVDVLKALLSSQDLDLVKIEKEKIQERLSTEKDVLDKVSKLKFGFFKRAIFKIVLKYAQTYLIFRENQRFYLDHILFRERRLFMEYGRRYAEKGIIDDIEDIFFLSKEEIFSIGRGEKSPEKEVIRYRRSEFEKYKDILPQKFLKGKTEFDDTVIHDENIMRITGTSASPGIATGIVRVVESIKELSVVKENEILVTSNTDPGWTPVFSKLAGLITETGGILSHGAVVSREYGIPAVTAVKNARKLLKTGQKVTIDGNDGIIYIMEK</sequence>
<evidence type="ECO:0000259" key="1">
    <source>
        <dbReference type="Pfam" id="PF00391"/>
    </source>
</evidence>
<proteinExistence type="predicted"/>
<organism evidence="3 4">
    <name type="scientific">Methanooceanicella nereidis</name>
    <dbReference type="NCBI Taxonomy" id="2052831"/>
    <lineage>
        <taxon>Archaea</taxon>
        <taxon>Methanobacteriati</taxon>
        <taxon>Methanobacteriota</taxon>
        <taxon>Stenosarchaea group</taxon>
        <taxon>Methanomicrobia</taxon>
        <taxon>Methanocellales</taxon>
        <taxon>Methanocellaceae</taxon>
        <taxon>Methanooceanicella</taxon>
    </lineage>
</organism>
<dbReference type="Gene3D" id="3.30.470.20">
    <property type="entry name" value="ATP-grasp fold, B domain"/>
    <property type="match status" value="1"/>
</dbReference>
<dbReference type="SUPFAM" id="SSF56059">
    <property type="entry name" value="Glutathione synthetase ATP-binding domain-like"/>
    <property type="match status" value="1"/>
</dbReference>
<dbReference type="Gene3D" id="3.50.30.10">
    <property type="entry name" value="Phosphohistidine domain"/>
    <property type="match status" value="1"/>
</dbReference>